<protein>
    <recommendedName>
        <fullName evidence="2">Peptidase A2 domain-containing protein</fullName>
    </recommendedName>
</protein>
<dbReference type="PANTHER" id="PTHR46114">
    <property type="entry name" value="APPLE DOMAIN-CONTAINING PROTEIN"/>
    <property type="match status" value="1"/>
</dbReference>
<evidence type="ECO:0000313" key="4">
    <source>
        <dbReference type="Proteomes" id="UP001235939"/>
    </source>
</evidence>
<sequence>MRNQGVHTVVPPPRLHVGVPASTSAPQRSLIRRQIQGGLGLRHPAQEASLYMMYQKEKNHQICELIKLILYDLPSAMRPVPHSDILPVSQIPENAIFSDDDSDRREQQSDDTNFEAGWNSFRNVCKNFLTSVKVENYRDIVIDLLLSYKALRCNMSLNIHFLHSHLDSFPDNLGAVSDEHGERFHQDISSVEKRYQGVPPKKEETKVDDPEKLQLGATIGRDASSDPVALRPNIEIPKQYRNNLPQPSSPRRPYNPNVVPKLNLQRNIYNKGHENADKYSYTEKIFRDGRFKLSVAPESVNQSKSTINGMKKLDPTCKLEINVDKIGTFEALVDTGGDLSVVELRTALDTGHGRTNLAKHWNVTEDAKPIKHQPYRDATGRLAKWALKIQENDFDIIHKSRKNHLDADGLSRGPLPETDWDEDFERLFLNQITDEEDRFFESVEKTLMEAGHQLSKTLKKKMDAS</sequence>
<feature type="compositionally biased region" description="Basic and acidic residues" evidence="1">
    <location>
        <begin position="192"/>
        <end position="212"/>
    </location>
</feature>
<proteinExistence type="predicted"/>
<dbReference type="PROSITE" id="PS50175">
    <property type="entry name" value="ASP_PROT_RETROV"/>
    <property type="match status" value="1"/>
</dbReference>
<organism evidence="3 4">
    <name type="scientific">Cordylochernes scorpioides</name>
    <dbReference type="NCBI Taxonomy" id="51811"/>
    <lineage>
        <taxon>Eukaryota</taxon>
        <taxon>Metazoa</taxon>
        <taxon>Ecdysozoa</taxon>
        <taxon>Arthropoda</taxon>
        <taxon>Chelicerata</taxon>
        <taxon>Arachnida</taxon>
        <taxon>Pseudoscorpiones</taxon>
        <taxon>Cheliferoidea</taxon>
        <taxon>Chernetidae</taxon>
        <taxon>Cordylochernes</taxon>
    </lineage>
</organism>
<feature type="region of interest" description="Disordered" evidence="1">
    <location>
        <begin position="192"/>
        <end position="257"/>
    </location>
</feature>
<evidence type="ECO:0000259" key="2">
    <source>
        <dbReference type="PROSITE" id="PS50175"/>
    </source>
</evidence>
<keyword evidence="4" id="KW-1185">Reference proteome</keyword>
<feature type="domain" description="Peptidase A2" evidence="2">
    <location>
        <begin position="329"/>
        <end position="343"/>
    </location>
</feature>
<dbReference type="PANTHER" id="PTHR46114:SF2">
    <property type="entry name" value="CULLIN N-TERMINAL DOMAIN-CONTAINING PROTEIN"/>
    <property type="match status" value="1"/>
</dbReference>
<dbReference type="Proteomes" id="UP001235939">
    <property type="component" value="Chromosome 23"/>
</dbReference>
<dbReference type="InterPro" id="IPR001995">
    <property type="entry name" value="Peptidase_A2_cat"/>
</dbReference>
<gene>
    <name evidence="3" type="ORF">LAZ67_23001902</name>
</gene>
<evidence type="ECO:0000313" key="3">
    <source>
        <dbReference type="EMBL" id="UYV83653.1"/>
    </source>
</evidence>
<evidence type="ECO:0000256" key="1">
    <source>
        <dbReference type="SAM" id="MobiDB-lite"/>
    </source>
</evidence>
<feature type="region of interest" description="Disordered" evidence="1">
    <location>
        <begin position="1"/>
        <end position="23"/>
    </location>
</feature>
<accession>A0ABY6LV00</accession>
<name>A0ABY6LV00_9ARAC</name>
<dbReference type="EMBL" id="CP092885">
    <property type="protein sequence ID" value="UYV83653.1"/>
    <property type="molecule type" value="Genomic_DNA"/>
</dbReference>
<reference evidence="3 4" key="1">
    <citation type="submission" date="2022-03" db="EMBL/GenBank/DDBJ databases">
        <title>A chromosomal length assembly of Cordylochernes scorpioides.</title>
        <authorList>
            <person name="Zeh D."/>
            <person name="Zeh J."/>
        </authorList>
    </citation>
    <scope>NUCLEOTIDE SEQUENCE [LARGE SCALE GENOMIC DNA]</scope>
    <source>
        <strain evidence="3">IN4F17</strain>
        <tissue evidence="3">Whole Body</tissue>
    </source>
</reference>